<dbReference type="PANTHER" id="PTHR43649">
    <property type="entry name" value="ARABINOSE-BINDING PROTEIN-RELATED"/>
    <property type="match status" value="1"/>
</dbReference>
<evidence type="ECO:0000256" key="1">
    <source>
        <dbReference type="SAM" id="SignalP"/>
    </source>
</evidence>
<feature type="signal peptide" evidence="1">
    <location>
        <begin position="1"/>
        <end position="19"/>
    </location>
</feature>
<gene>
    <name evidence="2" type="ORF">BVG16_31110</name>
</gene>
<dbReference type="InterPro" id="IPR006059">
    <property type="entry name" value="SBP"/>
</dbReference>
<feature type="chain" id="PRO_5039343018" evidence="1">
    <location>
        <begin position="20"/>
        <end position="463"/>
    </location>
</feature>
<dbReference type="Pfam" id="PF01547">
    <property type="entry name" value="SBP_bac_1"/>
    <property type="match status" value="1"/>
</dbReference>
<organism evidence="2 3">
    <name type="scientific">Paenibacillus selenitireducens</name>
    <dbReference type="NCBI Taxonomy" id="1324314"/>
    <lineage>
        <taxon>Bacteria</taxon>
        <taxon>Bacillati</taxon>
        <taxon>Bacillota</taxon>
        <taxon>Bacilli</taxon>
        <taxon>Bacillales</taxon>
        <taxon>Paenibacillaceae</taxon>
        <taxon>Paenibacillus</taxon>
    </lineage>
</organism>
<dbReference type="EMBL" id="MSZX01000024">
    <property type="protein sequence ID" value="OPA73007.1"/>
    <property type="molecule type" value="Genomic_DNA"/>
</dbReference>
<comment type="caution">
    <text evidence="2">The sequence shown here is derived from an EMBL/GenBank/DDBJ whole genome shotgun (WGS) entry which is preliminary data.</text>
</comment>
<accession>A0A1T2WZF9</accession>
<dbReference type="STRING" id="1324314.BVG16_31110"/>
<dbReference type="AlphaFoldDB" id="A0A1T2WZF9"/>
<evidence type="ECO:0000313" key="2">
    <source>
        <dbReference type="EMBL" id="OPA73007.1"/>
    </source>
</evidence>
<dbReference type="RefSeq" id="WP_078503082.1">
    <property type="nucleotide sequence ID" value="NZ_MSZX01000024.1"/>
</dbReference>
<name>A0A1T2WZF9_9BACL</name>
<dbReference type="OrthoDB" id="1992988at2"/>
<reference evidence="2 3" key="1">
    <citation type="submission" date="2017-01" db="EMBL/GenBank/DDBJ databases">
        <title>Genome analysis of Paenibacillus selenitrireducens ES3-24.</title>
        <authorList>
            <person name="Xu D."/>
            <person name="Yao R."/>
            <person name="Zheng S."/>
        </authorList>
    </citation>
    <scope>NUCLEOTIDE SEQUENCE [LARGE SCALE GENOMIC DNA]</scope>
    <source>
        <strain evidence="2 3">ES3-24</strain>
    </source>
</reference>
<sequence>MKKMLSMLLTILLIISVSACSSRAGHEIVAQTQNEDKTTEQPIEKRTVATKSNGGKKTIMFSTLYHYELFEEAKKKYEAKYPNITIELKYTKSGDGAEGAAAHEKFVKTTNTAMLSGKGPDMIEMDQLPIESYVKKNLLANMSEIIEKDPTFKKEQYFNNILDNVKINGGIYGMPLAFIMYGQIGNETLIEKSGVKFDDKTWNWSQYTDVIRQVMKFGDKSNFGGLFGSPDAVLNEMVKEQYPMFVDEVNGKVNFDSDTFTKLLNQVKSLSDEHILTEEFLVPLFNNVSIVSPRHYINDLKQSEFNPKEYRFKSKLYTKPQANGQQAGDYFRPYITIGINEKSSVKDEAWDFLKFMLSEEMQPGGFSLNKASYEKQVQQLLKEGKVKSDQPVGAMKGKVFEVTAKDIQELDQFLSGAIHPVAFKPSKVEEIISEESKAYFSGQKSAEDVGKLIQNRVTTFLNE</sequence>
<dbReference type="InterPro" id="IPR050490">
    <property type="entry name" value="Bact_solute-bd_prot1"/>
</dbReference>
<dbReference type="PANTHER" id="PTHR43649:SF12">
    <property type="entry name" value="DIACETYLCHITOBIOSE BINDING PROTEIN DASA"/>
    <property type="match status" value="1"/>
</dbReference>
<evidence type="ECO:0000313" key="3">
    <source>
        <dbReference type="Proteomes" id="UP000190188"/>
    </source>
</evidence>
<keyword evidence="3" id="KW-1185">Reference proteome</keyword>
<dbReference type="SUPFAM" id="SSF53850">
    <property type="entry name" value="Periplasmic binding protein-like II"/>
    <property type="match status" value="1"/>
</dbReference>
<dbReference type="Gene3D" id="3.40.190.10">
    <property type="entry name" value="Periplasmic binding protein-like II"/>
    <property type="match status" value="1"/>
</dbReference>
<protein>
    <submittedName>
        <fullName evidence="2">ABC transporter substrate-binding protein</fullName>
    </submittedName>
</protein>
<keyword evidence="1" id="KW-0732">Signal</keyword>
<proteinExistence type="predicted"/>
<dbReference type="PROSITE" id="PS51257">
    <property type="entry name" value="PROKAR_LIPOPROTEIN"/>
    <property type="match status" value="1"/>
</dbReference>
<dbReference type="Proteomes" id="UP000190188">
    <property type="component" value="Unassembled WGS sequence"/>
</dbReference>